<keyword evidence="3" id="KW-0808">Transferase</keyword>
<dbReference type="GO" id="GO:0009360">
    <property type="term" value="C:DNA polymerase III complex"/>
    <property type="evidence" value="ECO:0007669"/>
    <property type="project" value="InterPro"/>
</dbReference>
<dbReference type="NCBIfam" id="TIGR01128">
    <property type="entry name" value="holA"/>
    <property type="match status" value="1"/>
</dbReference>
<evidence type="ECO:0000256" key="2">
    <source>
        <dbReference type="ARBA" id="ARBA00017703"/>
    </source>
</evidence>
<protein>
    <recommendedName>
        <fullName evidence="2">DNA polymerase III subunit delta</fullName>
        <ecNumber evidence="1">2.7.7.7</ecNumber>
    </recommendedName>
</protein>
<evidence type="ECO:0000256" key="7">
    <source>
        <dbReference type="ARBA" id="ARBA00034754"/>
    </source>
</evidence>
<evidence type="ECO:0000259" key="10">
    <source>
        <dbReference type="Pfam" id="PF21694"/>
    </source>
</evidence>
<comment type="similarity">
    <text evidence="7">Belongs to the DNA polymerase HolA subunit family.</text>
</comment>
<keyword evidence="5" id="KW-0235">DNA replication</keyword>
<keyword evidence="4" id="KW-0548">Nucleotidyltransferase</keyword>
<dbReference type="InterPro" id="IPR008921">
    <property type="entry name" value="DNA_pol3_clamp-load_cplx_C"/>
</dbReference>
<comment type="catalytic activity">
    <reaction evidence="8">
        <text>DNA(n) + a 2'-deoxyribonucleoside 5'-triphosphate = DNA(n+1) + diphosphate</text>
        <dbReference type="Rhea" id="RHEA:22508"/>
        <dbReference type="Rhea" id="RHEA-COMP:17339"/>
        <dbReference type="Rhea" id="RHEA-COMP:17340"/>
        <dbReference type="ChEBI" id="CHEBI:33019"/>
        <dbReference type="ChEBI" id="CHEBI:61560"/>
        <dbReference type="ChEBI" id="CHEBI:173112"/>
        <dbReference type="EC" id="2.7.7.7"/>
    </reaction>
</comment>
<evidence type="ECO:0000256" key="4">
    <source>
        <dbReference type="ARBA" id="ARBA00022695"/>
    </source>
</evidence>
<evidence type="ECO:0000313" key="12">
    <source>
        <dbReference type="Proteomes" id="UP000722750"/>
    </source>
</evidence>
<proteinExistence type="inferred from homology"/>
<dbReference type="SUPFAM" id="SSF48019">
    <property type="entry name" value="post-AAA+ oligomerization domain-like"/>
    <property type="match status" value="1"/>
</dbReference>
<evidence type="ECO:0000256" key="1">
    <source>
        <dbReference type="ARBA" id="ARBA00012417"/>
    </source>
</evidence>
<dbReference type="Gene3D" id="3.40.50.300">
    <property type="entry name" value="P-loop containing nucleotide triphosphate hydrolases"/>
    <property type="match status" value="1"/>
</dbReference>
<dbReference type="Pfam" id="PF21694">
    <property type="entry name" value="DNA_pol3_delta_C"/>
    <property type="match status" value="1"/>
</dbReference>
<accession>A0A941ZZG9</accession>
<sequence length="370" mass="42355">MKFTEFVHKYSKTNNIPFYIVSGNEYFLKKQALTEIKKRFFSEGGVEQSLIEFNGKDTDRNPAGNLTGGPSILFNDVIDEVKTTPMFGKHKLIIVENADTFLGRNQDKIIGYLKNSCSVNCLILEVSSIDKRTKLAKAMDGKQGILIECDKLYDKPAPWETKKPEYDSELTRWIVMHARNFGKIINLKSAFCLLEKTGNDLAIINNQIDALSVYTGDRNEITIENIQDLLGVSHREKLYNLLDAIGMKDTISAVKMAENIFDVGMENERKNITYDAKSIAITIVSSSHRRMKDLWKILRILDKGGSKKEILEKQYAPRPFVDKFIKQAQNFNEEEMPEKWKYMLEADLLCKTSRLSPTLIIDQLITRLCN</sequence>
<feature type="domain" description="DNA polymerase III delta N-terminal" evidence="9">
    <location>
        <begin position="75"/>
        <end position="149"/>
    </location>
</feature>
<dbReference type="EMBL" id="JAANXD010000043">
    <property type="protein sequence ID" value="MBS1257983.1"/>
    <property type="molecule type" value="Genomic_DNA"/>
</dbReference>
<dbReference type="InterPro" id="IPR005790">
    <property type="entry name" value="DNA_polIII_delta"/>
</dbReference>
<dbReference type="InterPro" id="IPR027417">
    <property type="entry name" value="P-loop_NTPase"/>
</dbReference>
<feature type="domain" description="DNA polymerase III delta subunit-like C-terminal" evidence="10">
    <location>
        <begin position="238"/>
        <end position="367"/>
    </location>
</feature>
<dbReference type="PANTHER" id="PTHR34388">
    <property type="entry name" value="DNA POLYMERASE III SUBUNIT DELTA"/>
    <property type="match status" value="1"/>
</dbReference>
<dbReference type="InterPro" id="IPR010372">
    <property type="entry name" value="DNA_pol3_delta_N"/>
</dbReference>
<evidence type="ECO:0000259" key="9">
    <source>
        <dbReference type="Pfam" id="PF06144"/>
    </source>
</evidence>
<dbReference type="PANTHER" id="PTHR34388:SF1">
    <property type="entry name" value="DNA POLYMERASE III SUBUNIT DELTA"/>
    <property type="match status" value="1"/>
</dbReference>
<evidence type="ECO:0000256" key="3">
    <source>
        <dbReference type="ARBA" id="ARBA00022679"/>
    </source>
</evidence>
<dbReference type="GO" id="GO:0003677">
    <property type="term" value="F:DNA binding"/>
    <property type="evidence" value="ECO:0007669"/>
    <property type="project" value="InterPro"/>
</dbReference>
<gene>
    <name evidence="11" type="ORF">MAG551_01036</name>
</gene>
<dbReference type="Pfam" id="PF06144">
    <property type="entry name" value="DNA_pol3_delta"/>
    <property type="match status" value="1"/>
</dbReference>
<dbReference type="SUPFAM" id="SSF52540">
    <property type="entry name" value="P-loop containing nucleoside triphosphate hydrolases"/>
    <property type="match status" value="1"/>
</dbReference>
<dbReference type="Gene3D" id="1.20.272.10">
    <property type="match status" value="1"/>
</dbReference>
<name>A0A941ZZG9_9BACT</name>
<dbReference type="InterPro" id="IPR048466">
    <property type="entry name" value="DNA_pol3_delta-like_C"/>
</dbReference>
<evidence type="ECO:0000256" key="8">
    <source>
        <dbReference type="ARBA" id="ARBA00049244"/>
    </source>
</evidence>
<evidence type="ECO:0000256" key="6">
    <source>
        <dbReference type="ARBA" id="ARBA00022932"/>
    </source>
</evidence>
<dbReference type="GO" id="GO:0003887">
    <property type="term" value="F:DNA-directed DNA polymerase activity"/>
    <property type="evidence" value="ECO:0007669"/>
    <property type="project" value="UniProtKB-KW"/>
</dbReference>
<dbReference type="GO" id="GO:0006261">
    <property type="term" value="P:DNA-templated DNA replication"/>
    <property type="evidence" value="ECO:0007669"/>
    <property type="project" value="TreeGrafter"/>
</dbReference>
<keyword evidence="6" id="KW-0239">DNA-directed DNA polymerase</keyword>
<dbReference type="EC" id="2.7.7.7" evidence="1"/>
<evidence type="ECO:0000256" key="5">
    <source>
        <dbReference type="ARBA" id="ARBA00022705"/>
    </source>
</evidence>
<dbReference type="Proteomes" id="UP000722750">
    <property type="component" value="Unassembled WGS sequence"/>
</dbReference>
<evidence type="ECO:0000313" key="11">
    <source>
        <dbReference type="EMBL" id="MBS1257983.1"/>
    </source>
</evidence>
<dbReference type="AlphaFoldDB" id="A0A941ZZG9"/>
<reference evidence="11" key="1">
    <citation type="journal article" date="2021" name="ISME J.">
        <title>Fine-scale metabolic discontinuity in a stratified prokaryote microbiome of a Red Sea deep halocline.</title>
        <authorList>
            <person name="Michoud G."/>
            <person name="Ngugi D.K."/>
            <person name="Barozzi A."/>
            <person name="Merlino G."/>
            <person name="Calleja M.L."/>
            <person name="Delgado-Huertas A."/>
            <person name="Moran X.A.G."/>
            <person name="Daffonchio D."/>
        </authorList>
    </citation>
    <scope>NUCLEOTIDE SEQUENCE</scope>
    <source>
        <strain evidence="11">SuakinDeep_MAG55_1</strain>
    </source>
</reference>
<dbReference type="Gene3D" id="1.10.8.60">
    <property type="match status" value="1"/>
</dbReference>
<comment type="caution">
    <text evidence="11">The sequence shown here is derived from an EMBL/GenBank/DDBJ whole genome shotgun (WGS) entry which is preliminary data.</text>
</comment>
<organism evidence="11 12">
    <name type="scientific">Candidatus Scalindua arabica</name>
    <dbReference type="NCBI Taxonomy" id="1127984"/>
    <lineage>
        <taxon>Bacteria</taxon>
        <taxon>Pseudomonadati</taxon>
        <taxon>Planctomycetota</taxon>
        <taxon>Candidatus Brocadiia</taxon>
        <taxon>Candidatus Brocadiales</taxon>
        <taxon>Candidatus Scalinduaceae</taxon>
        <taxon>Candidatus Scalindua</taxon>
    </lineage>
</organism>